<accession>A0ABW1Z7K3</accession>
<dbReference type="InterPro" id="IPR006665">
    <property type="entry name" value="OmpA-like"/>
</dbReference>
<dbReference type="Pfam" id="PF00691">
    <property type="entry name" value="OmpA"/>
    <property type="match status" value="1"/>
</dbReference>
<dbReference type="Gene3D" id="3.30.1330.60">
    <property type="entry name" value="OmpA-like domain"/>
    <property type="match status" value="1"/>
</dbReference>
<feature type="chain" id="PRO_5045732272" evidence="11">
    <location>
        <begin position="20"/>
        <end position="426"/>
    </location>
</feature>
<keyword evidence="14" id="KW-1185">Reference proteome</keyword>
<dbReference type="InterPro" id="IPR050330">
    <property type="entry name" value="Bact_OuterMem_StrucFunc"/>
</dbReference>
<feature type="domain" description="OmpA-like" evidence="12">
    <location>
        <begin position="311"/>
        <end position="426"/>
    </location>
</feature>
<evidence type="ECO:0000256" key="7">
    <source>
        <dbReference type="ARBA" id="ARBA00023114"/>
    </source>
</evidence>
<protein>
    <submittedName>
        <fullName evidence="13">OmpA family protein</fullName>
    </submittedName>
</protein>
<comment type="caution">
    <text evidence="13">The sequence shown here is derived from an EMBL/GenBank/DDBJ whole genome shotgun (WGS) entry which is preliminary data.</text>
</comment>
<keyword evidence="9" id="KW-0998">Cell outer membrane</keyword>
<dbReference type="InterPro" id="IPR036737">
    <property type="entry name" value="OmpA-like_sf"/>
</dbReference>
<dbReference type="SUPFAM" id="SSF103088">
    <property type="entry name" value="OmpA-like"/>
    <property type="match status" value="1"/>
</dbReference>
<reference evidence="14" key="1">
    <citation type="journal article" date="2019" name="Int. J. Syst. Evol. Microbiol.">
        <title>The Global Catalogue of Microorganisms (GCM) 10K type strain sequencing project: providing services to taxonomists for standard genome sequencing and annotation.</title>
        <authorList>
            <consortium name="The Broad Institute Genomics Platform"/>
            <consortium name="The Broad Institute Genome Sequencing Center for Infectious Disease"/>
            <person name="Wu L."/>
            <person name="Ma J."/>
        </authorList>
    </citation>
    <scope>NUCLEOTIDE SEQUENCE [LARGE SCALE GENOMIC DNA]</scope>
    <source>
        <strain evidence="14">CGMCC 1.16026</strain>
    </source>
</reference>
<keyword evidence="7" id="KW-0626">Porin</keyword>
<keyword evidence="2" id="KW-0813">Transport</keyword>
<dbReference type="Gene3D" id="2.40.160.20">
    <property type="match status" value="1"/>
</dbReference>
<evidence type="ECO:0000256" key="8">
    <source>
        <dbReference type="ARBA" id="ARBA00023136"/>
    </source>
</evidence>
<dbReference type="Proteomes" id="UP001596391">
    <property type="component" value="Unassembled WGS sequence"/>
</dbReference>
<dbReference type="PANTHER" id="PTHR30329:SF21">
    <property type="entry name" value="LIPOPROTEIN YIAD-RELATED"/>
    <property type="match status" value="1"/>
</dbReference>
<evidence type="ECO:0000256" key="11">
    <source>
        <dbReference type="SAM" id="SignalP"/>
    </source>
</evidence>
<dbReference type="InterPro" id="IPR027385">
    <property type="entry name" value="Beta-barrel_OMP"/>
</dbReference>
<evidence type="ECO:0000256" key="10">
    <source>
        <dbReference type="PROSITE-ProRule" id="PRU00473"/>
    </source>
</evidence>
<dbReference type="SUPFAM" id="SSF56925">
    <property type="entry name" value="OMPA-like"/>
    <property type="match status" value="1"/>
</dbReference>
<evidence type="ECO:0000256" key="5">
    <source>
        <dbReference type="ARBA" id="ARBA00022729"/>
    </source>
</evidence>
<comment type="subcellular location">
    <subcellularLocation>
        <location evidence="1">Cell outer membrane</location>
        <topology evidence="1">Multi-pass membrane protein</topology>
    </subcellularLocation>
</comment>
<dbReference type="Pfam" id="PF13505">
    <property type="entry name" value="OMP_b-brl"/>
    <property type="match status" value="1"/>
</dbReference>
<keyword evidence="5 11" id="KW-0732">Signal</keyword>
<dbReference type="InterPro" id="IPR011250">
    <property type="entry name" value="OMP/PagP_B-barrel"/>
</dbReference>
<evidence type="ECO:0000256" key="3">
    <source>
        <dbReference type="ARBA" id="ARBA00022452"/>
    </source>
</evidence>
<evidence type="ECO:0000256" key="6">
    <source>
        <dbReference type="ARBA" id="ARBA00023065"/>
    </source>
</evidence>
<evidence type="ECO:0000313" key="13">
    <source>
        <dbReference type="EMBL" id="MFC6645063.1"/>
    </source>
</evidence>
<evidence type="ECO:0000256" key="1">
    <source>
        <dbReference type="ARBA" id="ARBA00004571"/>
    </source>
</evidence>
<keyword evidence="3" id="KW-1134">Transmembrane beta strand</keyword>
<sequence length="426" mass="45590">MRRILFLLLATTGAWAAHAQATPAAPDLMTPKYDVGAGYQFIRANAPPGGCQCFNMNGGYATFGFHFNQGFGIEGQFTETQASGISVLGQNLKLMTYTVGPSVRYQRGRLIARGEALVGGAHATDSYFPSSSGSMTSASSLALAAGGGLDLYINRRFDVRAVNVQFLHTGFPNGDNNSQSHITIGAGVVFKFGWTKTRDVPPRIVVVNTPAPPPEPVLAFACSAGSGNVIEGNDVYVSGNSRGVDGVQYSWTSTGGRIVGDGEHVRVDTTGLAAGEYRVNGKAASGNLSADCSAVFHVVDKPAPPPPNDTEDKAFHEHVPDVLFDYDKSDIRPDGEAAIQTGIEYLKANPTERVLIGGYADERGTQQYNIVLGLKRANNVRDRMIAAGIRPEQVQVVSYGKYVQVCTKTSEECFQLNRRAAMMRLP</sequence>
<dbReference type="RefSeq" id="WP_263371460.1">
    <property type="nucleotide sequence ID" value="NZ_JAGSYD010000003.1"/>
</dbReference>
<dbReference type="InterPro" id="IPR006664">
    <property type="entry name" value="OMP_bac"/>
</dbReference>
<name>A0ABW1Z7K3_9BACT</name>
<evidence type="ECO:0000256" key="9">
    <source>
        <dbReference type="ARBA" id="ARBA00023237"/>
    </source>
</evidence>
<dbReference type="PRINTS" id="PR01021">
    <property type="entry name" value="OMPADOMAIN"/>
</dbReference>
<dbReference type="PANTHER" id="PTHR30329">
    <property type="entry name" value="STATOR ELEMENT OF FLAGELLAR MOTOR COMPLEX"/>
    <property type="match status" value="1"/>
</dbReference>
<proteinExistence type="predicted"/>
<dbReference type="EMBL" id="JBHSWI010000001">
    <property type="protein sequence ID" value="MFC6645063.1"/>
    <property type="molecule type" value="Genomic_DNA"/>
</dbReference>
<keyword evidence="4" id="KW-0812">Transmembrane</keyword>
<dbReference type="PROSITE" id="PS51123">
    <property type="entry name" value="OMPA_2"/>
    <property type="match status" value="1"/>
</dbReference>
<keyword evidence="8 10" id="KW-0472">Membrane</keyword>
<gene>
    <name evidence="13" type="ORF">ACFQBQ_05540</name>
</gene>
<keyword evidence="6" id="KW-0406">Ion transport</keyword>
<evidence type="ECO:0000256" key="2">
    <source>
        <dbReference type="ARBA" id="ARBA00022448"/>
    </source>
</evidence>
<evidence type="ECO:0000259" key="12">
    <source>
        <dbReference type="PROSITE" id="PS51123"/>
    </source>
</evidence>
<evidence type="ECO:0000256" key="4">
    <source>
        <dbReference type="ARBA" id="ARBA00022692"/>
    </source>
</evidence>
<evidence type="ECO:0000313" key="14">
    <source>
        <dbReference type="Proteomes" id="UP001596391"/>
    </source>
</evidence>
<feature type="signal peptide" evidence="11">
    <location>
        <begin position="1"/>
        <end position="19"/>
    </location>
</feature>
<organism evidence="13 14">
    <name type="scientific">Granulicella cerasi</name>
    <dbReference type="NCBI Taxonomy" id="741063"/>
    <lineage>
        <taxon>Bacteria</taxon>
        <taxon>Pseudomonadati</taxon>
        <taxon>Acidobacteriota</taxon>
        <taxon>Terriglobia</taxon>
        <taxon>Terriglobales</taxon>
        <taxon>Acidobacteriaceae</taxon>
        <taxon>Granulicella</taxon>
    </lineage>
</organism>
<dbReference type="CDD" id="cd07185">
    <property type="entry name" value="OmpA_C-like"/>
    <property type="match status" value="1"/>
</dbReference>